<proteinExistence type="predicted"/>
<dbReference type="EC" id="2.4.-.-" evidence="1"/>
<keyword evidence="1" id="KW-0808">Transferase</keyword>
<protein>
    <submittedName>
        <fullName evidence="1">Glycosyltransferase family 2 protein</fullName>
        <ecNumber evidence="1">2.4.-.-</ecNumber>
    </submittedName>
</protein>
<sequence length="349" mass="39785">MNRVPMSKNFKVALVAIAANEAAYMAQFVYHHLRMGFSPIILMTNNSEDDTAVMAAQMAARLPEVIHIDADPWREVWPINEFQKRAYQLALHMIDGMQVKPDYVMFLDVDEFWVPLTGDTTVSAYINRHDAPDTMMFNWVVPDKDDAPFSNAFVPDFVGVPHNHMKMLWRYGGTVTVLNAHVVTAPEFQREIVVSGRPLTGRHATLGAPDHPGNGMILHQMFRSLPEYVATLERGNPADDRPFKMNRWGFRHVIRTGKKVSVPLGPEVCKAWEHDFPIWLERLGLSLLLIAGRRNAIERAARGLELYLSMTEADREPYRNPFLFVDFDAVQGFVSQTLSDPVRHLHRIP</sequence>
<dbReference type="InterPro" id="IPR029044">
    <property type="entry name" value="Nucleotide-diphossugar_trans"/>
</dbReference>
<dbReference type="CDD" id="cd00761">
    <property type="entry name" value="Glyco_tranf_GTA_type"/>
    <property type="match status" value="1"/>
</dbReference>
<accession>A0ABW3TF48</accession>
<gene>
    <name evidence="1" type="ORF">ACFQ3C_12660</name>
</gene>
<dbReference type="SUPFAM" id="SSF53448">
    <property type="entry name" value="Nucleotide-diphospho-sugar transferases"/>
    <property type="match status" value="1"/>
</dbReference>
<dbReference type="Pfam" id="PF13704">
    <property type="entry name" value="Glyco_tranf_2_4"/>
    <property type="match status" value="1"/>
</dbReference>
<dbReference type="EMBL" id="JBHTKR010000005">
    <property type="protein sequence ID" value="MFD1195516.1"/>
    <property type="molecule type" value="Genomic_DNA"/>
</dbReference>
<organism evidence="1 2">
    <name type="scientific">Seohaeicola saemankumensis</name>
    <dbReference type="NCBI Taxonomy" id="481181"/>
    <lineage>
        <taxon>Bacteria</taxon>
        <taxon>Pseudomonadati</taxon>
        <taxon>Pseudomonadota</taxon>
        <taxon>Alphaproteobacteria</taxon>
        <taxon>Rhodobacterales</taxon>
        <taxon>Roseobacteraceae</taxon>
        <taxon>Seohaeicola</taxon>
    </lineage>
</organism>
<evidence type="ECO:0000313" key="2">
    <source>
        <dbReference type="Proteomes" id="UP001597151"/>
    </source>
</evidence>
<dbReference type="Proteomes" id="UP001597151">
    <property type="component" value="Unassembled WGS sequence"/>
</dbReference>
<comment type="caution">
    <text evidence="1">The sequence shown here is derived from an EMBL/GenBank/DDBJ whole genome shotgun (WGS) entry which is preliminary data.</text>
</comment>
<evidence type="ECO:0000313" key="1">
    <source>
        <dbReference type="EMBL" id="MFD1195516.1"/>
    </source>
</evidence>
<keyword evidence="1" id="KW-0328">Glycosyltransferase</keyword>
<keyword evidence="2" id="KW-1185">Reference proteome</keyword>
<reference evidence="2" key="1">
    <citation type="journal article" date="2019" name="Int. J. Syst. Evol. Microbiol.">
        <title>The Global Catalogue of Microorganisms (GCM) 10K type strain sequencing project: providing services to taxonomists for standard genome sequencing and annotation.</title>
        <authorList>
            <consortium name="The Broad Institute Genomics Platform"/>
            <consortium name="The Broad Institute Genome Sequencing Center for Infectious Disease"/>
            <person name="Wu L."/>
            <person name="Ma J."/>
        </authorList>
    </citation>
    <scope>NUCLEOTIDE SEQUENCE [LARGE SCALE GENOMIC DNA]</scope>
    <source>
        <strain evidence="2">CCUG 55328</strain>
    </source>
</reference>
<name>A0ABW3TF48_9RHOB</name>
<dbReference type="GO" id="GO:0016757">
    <property type="term" value="F:glycosyltransferase activity"/>
    <property type="evidence" value="ECO:0007669"/>
    <property type="project" value="UniProtKB-KW"/>
</dbReference>